<name>A0A1G8CEC7_9BACI</name>
<proteinExistence type="predicted"/>
<dbReference type="EMBL" id="FNDU01000001">
    <property type="protein sequence ID" value="SDH43834.1"/>
    <property type="molecule type" value="Genomic_DNA"/>
</dbReference>
<dbReference type="OrthoDB" id="2966896at2"/>
<dbReference type="Proteomes" id="UP000199017">
    <property type="component" value="Unassembled WGS sequence"/>
</dbReference>
<dbReference type="AlphaFoldDB" id="A0A1G8CEC7"/>
<evidence type="ECO:0000313" key="1">
    <source>
        <dbReference type="EMBL" id="SDH43834.1"/>
    </source>
</evidence>
<accession>A0A1G8CEC7</accession>
<protein>
    <submittedName>
        <fullName evidence="1">Uncharacterized protein</fullName>
    </submittedName>
</protein>
<sequence length="102" mass="11838">MTRINMDKKTVSWIKKNGGIVTLHPFYPFNQKKQRGPVDVMLTFDKPESDNNFNIVPHEGIEVYIHNHLRIKNQLRLRISGIGPFQHLSCSGIKHFRKNTAV</sequence>
<reference evidence="1 2" key="1">
    <citation type="submission" date="2016-10" db="EMBL/GenBank/DDBJ databases">
        <authorList>
            <person name="de Groot N.N."/>
        </authorList>
    </citation>
    <scope>NUCLEOTIDE SEQUENCE [LARGE SCALE GENOMIC DNA]</scope>
    <source>
        <strain evidence="2">P4B,CCM 7963,CECT 7998,DSM 25260,IBRC-M 10614,KCTC 13821</strain>
    </source>
</reference>
<evidence type="ECO:0000313" key="2">
    <source>
        <dbReference type="Proteomes" id="UP000199017"/>
    </source>
</evidence>
<dbReference type="RefSeq" id="WP_091579872.1">
    <property type="nucleotide sequence ID" value="NZ_FNDU01000001.1"/>
</dbReference>
<gene>
    <name evidence="1" type="ORF">SAMN05216352_101292</name>
</gene>
<organism evidence="1 2">
    <name type="scientific">Alteribacillus bidgolensis</name>
    <dbReference type="NCBI Taxonomy" id="930129"/>
    <lineage>
        <taxon>Bacteria</taxon>
        <taxon>Bacillati</taxon>
        <taxon>Bacillota</taxon>
        <taxon>Bacilli</taxon>
        <taxon>Bacillales</taxon>
        <taxon>Bacillaceae</taxon>
        <taxon>Alteribacillus</taxon>
    </lineage>
</organism>
<keyword evidence="2" id="KW-1185">Reference proteome</keyword>